<keyword evidence="5" id="KW-1185">Reference proteome</keyword>
<dbReference type="CDD" id="cd06471">
    <property type="entry name" value="ACD_LpsHSP_like"/>
    <property type="match status" value="1"/>
</dbReference>
<protein>
    <submittedName>
        <fullName evidence="4">Hsp20/alpha crystallin family protein</fullName>
    </submittedName>
</protein>
<dbReference type="PROSITE" id="PS01031">
    <property type="entry name" value="SHSP"/>
    <property type="match status" value="1"/>
</dbReference>
<dbReference type="EMBL" id="JAJIAO010000005">
    <property type="protein sequence ID" value="MCK8624980.1"/>
    <property type="molecule type" value="Genomic_DNA"/>
</dbReference>
<comment type="caution">
    <text evidence="4">The sequence shown here is derived from an EMBL/GenBank/DDBJ whole genome shotgun (WGS) entry which is preliminary data.</text>
</comment>
<dbReference type="RefSeq" id="WP_248601819.1">
    <property type="nucleotide sequence ID" value="NZ_JAJIAO010000005.1"/>
</dbReference>
<dbReference type="PANTHER" id="PTHR11527">
    <property type="entry name" value="HEAT-SHOCK PROTEIN 20 FAMILY MEMBER"/>
    <property type="match status" value="1"/>
</dbReference>
<organism evidence="4 5">
    <name type="scientific">Apilactobacillus xinyiensis</name>
    <dbReference type="NCBI Taxonomy" id="2841032"/>
    <lineage>
        <taxon>Bacteria</taxon>
        <taxon>Bacillati</taxon>
        <taxon>Bacillota</taxon>
        <taxon>Bacilli</taxon>
        <taxon>Lactobacillales</taxon>
        <taxon>Lactobacillaceae</taxon>
        <taxon>Apilactobacillus</taxon>
    </lineage>
</organism>
<evidence type="ECO:0000256" key="2">
    <source>
        <dbReference type="RuleBase" id="RU003616"/>
    </source>
</evidence>
<reference evidence="4 5" key="1">
    <citation type="submission" date="2021-11" db="EMBL/GenBank/DDBJ databases">
        <title>Comparative genomics of bee honey and flower isolates.</title>
        <authorList>
            <person name="Bechtner J.D."/>
            <person name="Gallus M.K."/>
            <person name="Ehrmann M."/>
        </authorList>
    </citation>
    <scope>NUCLEOTIDE SEQUENCE [LARGE SCALE GENOMIC DNA]</scope>
    <source>
        <strain evidence="4 5">M161</strain>
    </source>
</reference>
<evidence type="ECO:0000313" key="5">
    <source>
        <dbReference type="Proteomes" id="UP001522905"/>
    </source>
</evidence>
<dbReference type="InterPro" id="IPR008978">
    <property type="entry name" value="HSP20-like_chaperone"/>
</dbReference>
<dbReference type="InterPro" id="IPR002068">
    <property type="entry name" value="A-crystallin/Hsp20_dom"/>
</dbReference>
<name>A0ABT0I2M3_9LACO</name>
<evidence type="ECO:0000256" key="1">
    <source>
        <dbReference type="PROSITE-ProRule" id="PRU00285"/>
    </source>
</evidence>
<comment type="similarity">
    <text evidence="1 2">Belongs to the small heat shock protein (HSP20) family.</text>
</comment>
<feature type="domain" description="SHSP" evidence="3">
    <location>
        <begin position="17"/>
        <end position="127"/>
    </location>
</feature>
<dbReference type="SUPFAM" id="SSF49764">
    <property type="entry name" value="HSP20-like chaperones"/>
    <property type="match status" value="1"/>
</dbReference>
<dbReference type="Gene3D" id="2.60.40.790">
    <property type="match status" value="1"/>
</dbReference>
<gene>
    <name evidence="4" type="ORF">LNP07_05550</name>
</gene>
<sequence>MRNEFVNPVQNLLDNGFFNDNNNMKTDIIDNGDTYEVNAELAGFDKDDIHMDYRDNTLSINAKKNANHDEENGKVVFSEISSNDIKRSFYLPNVDIKKIQASYENGILNVVLPKVNVDNQGHSISID</sequence>
<evidence type="ECO:0000259" key="3">
    <source>
        <dbReference type="PROSITE" id="PS01031"/>
    </source>
</evidence>
<accession>A0ABT0I2M3</accession>
<dbReference type="InterPro" id="IPR031107">
    <property type="entry name" value="Small_HSP"/>
</dbReference>
<proteinExistence type="inferred from homology"/>
<evidence type="ECO:0000313" key="4">
    <source>
        <dbReference type="EMBL" id="MCK8624980.1"/>
    </source>
</evidence>
<dbReference type="Pfam" id="PF00011">
    <property type="entry name" value="HSP20"/>
    <property type="match status" value="1"/>
</dbReference>
<dbReference type="Proteomes" id="UP001522905">
    <property type="component" value="Unassembled WGS sequence"/>
</dbReference>